<dbReference type="GO" id="GO:0006508">
    <property type="term" value="P:proteolysis"/>
    <property type="evidence" value="ECO:0007669"/>
    <property type="project" value="InterPro"/>
</dbReference>
<name>A0A7X2STM0_9LACO</name>
<sequence>NDTNIWVAKNTDPKQIKAKLTLSNGKIKAKNAKNEKVGTIKISSSGVSPVELNVNLEAK</sequence>
<keyword evidence="2" id="KW-0645">Protease</keyword>
<dbReference type="Proteomes" id="UP000467635">
    <property type="component" value="Unassembled WGS sequence"/>
</dbReference>
<dbReference type="InterPro" id="IPR012907">
    <property type="entry name" value="Peptidase_S11_C"/>
</dbReference>
<gene>
    <name evidence="2" type="ORF">GKC33_14365</name>
</gene>
<dbReference type="AlphaFoldDB" id="A0A7X2STM0"/>
<evidence type="ECO:0000313" key="3">
    <source>
        <dbReference type="Proteomes" id="UP000467635"/>
    </source>
</evidence>
<dbReference type="Pfam" id="PF07943">
    <property type="entry name" value="PBP5_C"/>
    <property type="match status" value="1"/>
</dbReference>
<evidence type="ECO:0000259" key="1">
    <source>
        <dbReference type="Pfam" id="PF07943"/>
    </source>
</evidence>
<comment type="caution">
    <text evidence="2">The sequence shown here is derived from an EMBL/GenBank/DDBJ whole genome shotgun (WGS) entry which is preliminary data.</text>
</comment>
<reference evidence="2 3" key="1">
    <citation type="submission" date="2019-11" db="EMBL/GenBank/DDBJ databases">
        <title>Draft Genome Sequence of Plant Growth-Promoting Rhizosphere-Associated Bacteria.</title>
        <authorList>
            <person name="Vasilyev I.Y."/>
            <person name="Radchenko V."/>
            <person name="Ilnitskaya E.V."/>
        </authorList>
    </citation>
    <scope>NUCLEOTIDE SEQUENCE [LARGE SCALE GENOMIC DNA]</scope>
    <source>
        <strain evidence="2 3">VRA_01-1sq_f</strain>
    </source>
</reference>
<keyword evidence="2" id="KW-0378">Hydrolase</keyword>
<dbReference type="EMBL" id="WKKX01001271">
    <property type="protein sequence ID" value="MSE09791.1"/>
    <property type="molecule type" value="Genomic_DNA"/>
</dbReference>
<feature type="non-terminal residue" evidence="2">
    <location>
        <position position="1"/>
    </location>
</feature>
<evidence type="ECO:0000313" key="2">
    <source>
        <dbReference type="EMBL" id="MSE09791.1"/>
    </source>
</evidence>
<feature type="domain" description="Peptidase S11 D-Ala-D-Ala carboxypeptidase A C-terminal" evidence="1">
    <location>
        <begin position="6"/>
        <end position="48"/>
    </location>
</feature>
<accession>A0A7X2STM0</accession>
<proteinExistence type="predicted"/>
<keyword evidence="2" id="KW-0121">Carboxypeptidase</keyword>
<dbReference type="GO" id="GO:0009002">
    <property type="term" value="F:serine-type D-Ala-D-Ala carboxypeptidase activity"/>
    <property type="evidence" value="ECO:0007669"/>
    <property type="project" value="InterPro"/>
</dbReference>
<protein>
    <submittedName>
        <fullName evidence="2">D-alanyl-D-alanine carboxypeptidase</fullName>
    </submittedName>
</protein>
<organism evidence="2 3">
    <name type="scientific">Ligilactobacillus salivarius</name>
    <dbReference type="NCBI Taxonomy" id="1624"/>
    <lineage>
        <taxon>Bacteria</taxon>
        <taxon>Bacillati</taxon>
        <taxon>Bacillota</taxon>
        <taxon>Bacilli</taxon>
        <taxon>Lactobacillales</taxon>
        <taxon>Lactobacillaceae</taxon>
        <taxon>Ligilactobacillus</taxon>
    </lineage>
</organism>